<evidence type="ECO:0000256" key="2">
    <source>
        <dbReference type="ARBA" id="ARBA00022485"/>
    </source>
</evidence>
<reference evidence="8 9" key="1">
    <citation type="submission" date="2017-09" db="EMBL/GenBank/DDBJ databases">
        <title>Large-scale bioinformatics analysis of Bacillus genomes uncovers conserved roles of natural products in bacterial physiology.</title>
        <authorList>
            <consortium name="Agbiome Team Llc"/>
            <person name="Bleich R.M."/>
            <person name="Grubbs K.J."/>
            <person name="Santa Maria K.C."/>
            <person name="Allen S.E."/>
            <person name="Farag S."/>
            <person name="Shank E.A."/>
            <person name="Bowers A."/>
        </authorList>
    </citation>
    <scope>NUCLEOTIDE SEQUENCE [LARGE SCALE GENOMIC DNA]</scope>
    <source>
        <strain evidence="8 9">AFS095574</strain>
    </source>
</reference>
<dbReference type="GO" id="GO:0046872">
    <property type="term" value="F:metal ion binding"/>
    <property type="evidence" value="ECO:0007669"/>
    <property type="project" value="UniProtKB-KW"/>
</dbReference>
<keyword evidence="3" id="KW-0949">S-adenosyl-L-methionine</keyword>
<dbReference type="CDD" id="cd21109">
    <property type="entry name" value="SPASM"/>
    <property type="match status" value="1"/>
</dbReference>
<dbReference type="SFLD" id="SFLDS00029">
    <property type="entry name" value="Radical_SAM"/>
    <property type="match status" value="1"/>
</dbReference>
<organism evidence="8 9">
    <name type="scientific">Bacillus anthracis</name>
    <name type="common">anthrax bacterium</name>
    <dbReference type="NCBI Taxonomy" id="1392"/>
    <lineage>
        <taxon>Bacteria</taxon>
        <taxon>Bacillati</taxon>
        <taxon>Bacillota</taxon>
        <taxon>Bacilli</taxon>
        <taxon>Bacillales</taxon>
        <taxon>Bacillaceae</taxon>
        <taxon>Bacillus</taxon>
        <taxon>Bacillus cereus group</taxon>
    </lineage>
</organism>
<evidence type="ECO:0000256" key="6">
    <source>
        <dbReference type="ARBA" id="ARBA00023014"/>
    </source>
</evidence>
<keyword evidence="6" id="KW-0411">Iron-sulfur</keyword>
<dbReference type="Pfam" id="PF13186">
    <property type="entry name" value="SPASM"/>
    <property type="match status" value="1"/>
</dbReference>
<dbReference type="RefSeq" id="WP_097841999.1">
    <property type="nucleotide sequence ID" value="NZ_NVLX01000034.1"/>
</dbReference>
<dbReference type="Gene3D" id="3.20.20.70">
    <property type="entry name" value="Aldolase class I"/>
    <property type="match status" value="1"/>
</dbReference>
<dbReference type="SFLD" id="SFLDG01067">
    <property type="entry name" value="SPASM/twitch_domain_containing"/>
    <property type="match status" value="1"/>
</dbReference>
<protein>
    <recommendedName>
        <fullName evidence="7">Radical SAM core domain-containing protein</fullName>
    </recommendedName>
</protein>
<dbReference type="InterPro" id="IPR006638">
    <property type="entry name" value="Elp3/MiaA/NifB-like_rSAM"/>
</dbReference>
<evidence type="ECO:0000259" key="7">
    <source>
        <dbReference type="PROSITE" id="PS51918"/>
    </source>
</evidence>
<comment type="cofactor">
    <cofactor evidence="1">
        <name>[4Fe-4S] cluster</name>
        <dbReference type="ChEBI" id="CHEBI:49883"/>
    </cofactor>
</comment>
<dbReference type="AlphaFoldDB" id="A0A2A7D1V3"/>
<dbReference type="InterPro" id="IPR013785">
    <property type="entry name" value="Aldolase_TIM"/>
</dbReference>
<dbReference type="SMART" id="SM00729">
    <property type="entry name" value="Elp3"/>
    <property type="match status" value="1"/>
</dbReference>
<evidence type="ECO:0000256" key="4">
    <source>
        <dbReference type="ARBA" id="ARBA00022723"/>
    </source>
</evidence>
<dbReference type="PROSITE" id="PS51918">
    <property type="entry name" value="RADICAL_SAM"/>
    <property type="match status" value="1"/>
</dbReference>
<evidence type="ECO:0000256" key="3">
    <source>
        <dbReference type="ARBA" id="ARBA00022691"/>
    </source>
</evidence>
<sequence>MESKMNTRAPLRAPFTVCIWLTDYCNLACKYCYAMPFSGKKIETRRLLEVLDEFAEMGVFNLTFAGGEPMLHPDILEIIRHSISNGQQVAILTNGTTLNEKLCDELEEIVKDKNFILQISLDSTDPAINDISRGKTQNVVHNIRNLRNRQIEVQLSCVIHKLNVEKAHLIIEEFYPDIKRFHFLNIQRTNQSLKYPELLLSEGEAFQFWTNLNEYSQRFPPDLFLPSLRVQMRSRGVAYIEPEFNLNNDASFQCSSCSAGHTNINLNSDFDVLGCDIAKDFTKMGNVRRRTFFEVWHSEEANAVRNAAIPACYNISSPSGDKLTDWLKAKD</sequence>
<dbReference type="Pfam" id="PF04055">
    <property type="entry name" value="Radical_SAM"/>
    <property type="match status" value="1"/>
</dbReference>
<dbReference type="InterPro" id="IPR017200">
    <property type="entry name" value="PqqE-like"/>
</dbReference>
<dbReference type="GO" id="GO:0003824">
    <property type="term" value="F:catalytic activity"/>
    <property type="evidence" value="ECO:0007669"/>
    <property type="project" value="InterPro"/>
</dbReference>
<dbReference type="InterPro" id="IPR058240">
    <property type="entry name" value="rSAM_sf"/>
</dbReference>
<evidence type="ECO:0000256" key="1">
    <source>
        <dbReference type="ARBA" id="ARBA00001966"/>
    </source>
</evidence>
<dbReference type="InterPro" id="IPR050377">
    <property type="entry name" value="Radical_SAM_PqqE_MftC-like"/>
</dbReference>
<keyword evidence="5" id="KW-0408">Iron</keyword>
<dbReference type="SUPFAM" id="SSF102114">
    <property type="entry name" value="Radical SAM enzymes"/>
    <property type="match status" value="1"/>
</dbReference>
<dbReference type="PANTHER" id="PTHR11228">
    <property type="entry name" value="RADICAL SAM DOMAIN PROTEIN"/>
    <property type="match status" value="1"/>
</dbReference>
<evidence type="ECO:0000313" key="9">
    <source>
        <dbReference type="Proteomes" id="UP000220192"/>
    </source>
</evidence>
<keyword evidence="2" id="KW-0004">4Fe-4S</keyword>
<dbReference type="PANTHER" id="PTHR11228:SF7">
    <property type="entry name" value="PQQA PEPTIDE CYCLASE"/>
    <property type="match status" value="1"/>
</dbReference>
<name>A0A2A7D1V3_BACAN</name>
<dbReference type="GO" id="GO:0051539">
    <property type="term" value="F:4 iron, 4 sulfur cluster binding"/>
    <property type="evidence" value="ECO:0007669"/>
    <property type="project" value="UniProtKB-KW"/>
</dbReference>
<keyword evidence="4" id="KW-0479">Metal-binding</keyword>
<dbReference type="Proteomes" id="UP000220192">
    <property type="component" value="Unassembled WGS sequence"/>
</dbReference>
<dbReference type="InterPro" id="IPR023885">
    <property type="entry name" value="4Fe4S-binding_SPASM_dom"/>
</dbReference>
<feature type="domain" description="Radical SAM core" evidence="7">
    <location>
        <begin position="11"/>
        <end position="222"/>
    </location>
</feature>
<evidence type="ECO:0000313" key="8">
    <source>
        <dbReference type="EMBL" id="PDZ13924.1"/>
    </source>
</evidence>
<evidence type="ECO:0000256" key="5">
    <source>
        <dbReference type="ARBA" id="ARBA00023004"/>
    </source>
</evidence>
<dbReference type="InterPro" id="IPR007197">
    <property type="entry name" value="rSAM"/>
</dbReference>
<dbReference type="PIRSF" id="PIRSF037420">
    <property type="entry name" value="PQQ_syn_pqqE"/>
    <property type="match status" value="1"/>
</dbReference>
<dbReference type="EMBL" id="NVLX01000034">
    <property type="protein sequence ID" value="PDZ13924.1"/>
    <property type="molecule type" value="Genomic_DNA"/>
</dbReference>
<proteinExistence type="predicted"/>
<gene>
    <name evidence="8" type="ORF">CON16_27290</name>
</gene>
<dbReference type="SFLD" id="SFLDG01386">
    <property type="entry name" value="main_SPASM_domain-containing"/>
    <property type="match status" value="1"/>
</dbReference>
<comment type="caution">
    <text evidence="8">The sequence shown here is derived from an EMBL/GenBank/DDBJ whole genome shotgun (WGS) entry which is preliminary data.</text>
</comment>
<dbReference type="CDD" id="cd01335">
    <property type="entry name" value="Radical_SAM"/>
    <property type="match status" value="1"/>
</dbReference>
<accession>A0A2A7D1V3</accession>